<dbReference type="SUPFAM" id="SSF52151">
    <property type="entry name" value="FabD/lysophospholipase-like"/>
    <property type="match status" value="1"/>
</dbReference>
<organism evidence="5 6">
    <name type="scientific">Mycobacterium intermedium</name>
    <dbReference type="NCBI Taxonomy" id="28445"/>
    <lineage>
        <taxon>Bacteria</taxon>
        <taxon>Bacillati</taxon>
        <taxon>Actinomycetota</taxon>
        <taxon>Actinomycetes</taxon>
        <taxon>Mycobacteriales</taxon>
        <taxon>Mycobacteriaceae</taxon>
        <taxon>Mycobacterium</taxon>
        <taxon>Mycobacterium simiae complex</taxon>
    </lineage>
</organism>
<dbReference type="GO" id="GO:0006633">
    <property type="term" value="P:fatty acid biosynthetic process"/>
    <property type="evidence" value="ECO:0007669"/>
    <property type="project" value="TreeGrafter"/>
</dbReference>
<dbReference type="InterPro" id="IPR050091">
    <property type="entry name" value="PKS_NRPS_Biosynth_Enz"/>
</dbReference>
<proteinExistence type="predicted"/>
<feature type="non-terminal residue" evidence="5">
    <location>
        <position position="181"/>
    </location>
</feature>
<evidence type="ECO:0000256" key="2">
    <source>
        <dbReference type="ARBA" id="ARBA00022553"/>
    </source>
</evidence>
<evidence type="ECO:0000256" key="3">
    <source>
        <dbReference type="ARBA" id="ARBA00023268"/>
    </source>
</evidence>
<dbReference type="GO" id="GO:0004312">
    <property type="term" value="F:fatty acid synthase activity"/>
    <property type="evidence" value="ECO:0007669"/>
    <property type="project" value="TreeGrafter"/>
</dbReference>
<sequence>SPLEPEVPYYSATSFDPREEPYCDAYYWADNLRHTVRFAAAVQAALEDGYRVFTELSPHPLLTHAVDQTARSLDSSVAALAGMRREQPLPNGLRGLLGDLYAAGAAVDFSVLYPGGRLVDATLPAWTHRRLLLNDTTDRLAHGSSVAVHPLLGPHVRLAEEPERHVWQGEVGTDALPWLAD</sequence>
<feature type="non-terminal residue" evidence="5">
    <location>
        <position position="1"/>
    </location>
</feature>
<gene>
    <name evidence="5" type="ORF">BST27_30895</name>
</gene>
<keyword evidence="2" id="KW-0597">Phosphoprotein</keyword>
<dbReference type="InterPro" id="IPR042104">
    <property type="entry name" value="PKS_dehydratase_sf"/>
</dbReference>
<reference evidence="5 6" key="1">
    <citation type="submission" date="2017-02" db="EMBL/GenBank/DDBJ databases">
        <title>The new phylogeny of genus Mycobacterium.</title>
        <authorList>
            <person name="Tortoli E."/>
            <person name="Trovato A."/>
            <person name="Cirillo D.M."/>
        </authorList>
    </citation>
    <scope>NUCLEOTIDE SEQUENCE [LARGE SCALE GENOMIC DNA]</scope>
    <source>
        <strain evidence="5 6">DSM 44049</strain>
    </source>
</reference>
<dbReference type="PANTHER" id="PTHR43775">
    <property type="entry name" value="FATTY ACID SYNTHASE"/>
    <property type="match status" value="1"/>
</dbReference>
<evidence type="ECO:0000256" key="1">
    <source>
        <dbReference type="ARBA" id="ARBA00022450"/>
    </source>
</evidence>
<dbReference type="RefSeq" id="WP_139805522.1">
    <property type="nucleotide sequence ID" value="NZ_MVHT01000305.1"/>
</dbReference>
<dbReference type="PANTHER" id="PTHR43775:SF37">
    <property type="entry name" value="SI:DKEY-61P9.11"/>
    <property type="match status" value="1"/>
</dbReference>
<dbReference type="Pfam" id="PF00698">
    <property type="entry name" value="Acyl_transf_1"/>
    <property type="match status" value="1"/>
</dbReference>
<evidence type="ECO:0000259" key="4">
    <source>
        <dbReference type="Pfam" id="PF00698"/>
    </source>
</evidence>
<dbReference type="EMBL" id="MVHT01000305">
    <property type="protein sequence ID" value="ORA83826.1"/>
    <property type="molecule type" value="Genomic_DNA"/>
</dbReference>
<dbReference type="InterPro" id="IPR014043">
    <property type="entry name" value="Acyl_transferase_dom"/>
</dbReference>
<accession>A0A1X0EGT6</accession>
<dbReference type="GO" id="GO:0005886">
    <property type="term" value="C:plasma membrane"/>
    <property type="evidence" value="ECO:0007669"/>
    <property type="project" value="TreeGrafter"/>
</dbReference>
<dbReference type="GO" id="GO:0071770">
    <property type="term" value="P:DIM/DIP cell wall layer assembly"/>
    <property type="evidence" value="ECO:0007669"/>
    <property type="project" value="TreeGrafter"/>
</dbReference>
<keyword evidence="6" id="KW-1185">Reference proteome</keyword>
<dbReference type="InterPro" id="IPR016035">
    <property type="entry name" value="Acyl_Trfase/lysoPLipase"/>
</dbReference>
<protein>
    <recommendedName>
        <fullName evidence="4">Malonyl-CoA:ACP transacylase (MAT) domain-containing protein</fullName>
    </recommendedName>
</protein>
<keyword evidence="1" id="KW-0596">Phosphopantetheine</keyword>
<feature type="domain" description="Malonyl-CoA:ACP transacylase (MAT)" evidence="4">
    <location>
        <begin position="3"/>
        <end position="105"/>
    </location>
</feature>
<name>A0A1X0EGT6_MYCIE</name>
<dbReference type="AlphaFoldDB" id="A0A1X0EGT6"/>
<comment type="caution">
    <text evidence="5">The sequence shown here is derived from an EMBL/GenBank/DDBJ whole genome shotgun (WGS) entry which is preliminary data.</text>
</comment>
<keyword evidence="3" id="KW-0511">Multifunctional enzyme</keyword>
<dbReference type="GO" id="GO:0005737">
    <property type="term" value="C:cytoplasm"/>
    <property type="evidence" value="ECO:0007669"/>
    <property type="project" value="TreeGrafter"/>
</dbReference>
<dbReference type="Gene3D" id="3.30.70.3290">
    <property type="match status" value="1"/>
</dbReference>
<dbReference type="Proteomes" id="UP000192739">
    <property type="component" value="Unassembled WGS sequence"/>
</dbReference>
<dbReference type="Gene3D" id="3.40.366.10">
    <property type="entry name" value="Malonyl-Coenzyme A Acyl Carrier Protein, domain 2"/>
    <property type="match status" value="1"/>
</dbReference>
<dbReference type="Gene3D" id="3.10.129.110">
    <property type="entry name" value="Polyketide synthase dehydratase"/>
    <property type="match status" value="1"/>
</dbReference>
<dbReference type="InterPro" id="IPR001227">
    <property type="entry name" value="Ac_transferase_dom_sf"/>
</dbReference>
<evidence type="ECO:0000313" key="5">
    <source>
        <dbReference type="EMBL" id="ORA83826.1"/>
    </source>
</evidence>
<evidence type="ECO:0000313" key="6">
    <source>
        <dbReference type="Proteomes" id="UP000192739"/>
    </source>
</evidence>